<dbReference type="CDD" id="cd18773">
    <property type="entry name" value="PDC1_HK_sensor"/>
    <property type="match status" value="1"/>
</dbReference>
<evidence type="ECO:0000256" key="8">
    <source>
        <dbReference type="ARBA" id="ARBA00070152"/>
    </source>
</evidence>
<feature type="modified residue" description="4-aspartylphosphate" evidence="9">
    <location>
        <position position="733"/>
    </location>
</feature>
<protein>
    <recommendedName>
        <fullName evidence="8">Virulence sensor protein BvgS</fullName>
        <ecNumber evidence="2">2.7.13.3</ecNumber>
    </recommendedName>
</protein>
<dbReference type="EC" id="2.7.13.3" evidence="2"/>
<evidence type="ECO:0000259" key="11">
    <source>
        <dbReference type="PROSITE" id="PS50109"/>
    </source>
</evidence>
<feature type="transmembrane region" description="Helical" evidence="10">
    <location>
        <begin position="281"/>
        <end position="301"/>
    </location>
</feature>
<dbReference type="SMART" id="SM00387">
    <property type="entry name" value="HATPase_c"/>
    <property type="match status" value="1"/>
</dbReference>
<dbReference type="InterPro" id="IPR004358">
    <property type="entry name" value="Sig_transdc_His_kin-like_C"/>
</dbReference>
<dbReference type="InterPro" id="IPR003661">
    <property type="entry name" value="HisK_dim/P_dom"/>
</dbReference>
<dbReference type="InterPro" id="IPR003594">
    <property type="entry name" value="HATPase_dom"/>
</dbReference>
<evidence type="ECO:0000256" key="3">
    <source>
        <dbReference type="ARBA" id="ARBA00022553"/>
    </source>
</evidence>
<dbReference type="InterPro" id="IPR036890">
    <property type="entry name" value="HATPase_C_sf"/>
</dbReference>
<gene>
    <name evidence="13" type="ORF">GTP45_09880</name>
</gene>
<dbReference type="CDD" id="cd18774">
    <property type="entry name" value="PDC2_HK_sensor"/>
    <property type="match status" value="1"/>
</dbReference>
<dbReference type="Pfam" id="PF00072">
    <property type="entry name" value="Response_reg"/>
    <property type="match status" value="1"/>
</dbReference>
<evidence type="ECO:0000313" key="14">
    <source>
        <dbReference type="Proteomes" id="UP000450012"/>
    </source>
</evidence>
<dbReference type="SUPFAM" id="SSF55874">
    <property type="entry name" value="ATPase domain of HSP90 chaperone/DNA topoisomerase II/histidine kinase"/>
    <property type="match status" value="1"/>
</dbReference>
<dbReference type="InterPro" id="IPR036097">
    <property type="entry name" value="HisK_dim/P_sf"/>
</dbReference>
<keyword evidence="10" id="KW-1133">Transmembrane helix</keyword>
<dbReference type="FunFam" id="3.30.565.10:FF:000010">
    <property type="entry name" value="Sensor histidine kinase RcsC"/>
    <property type="match status" value="1"/>
</dbReference>
<sequence length="804" mass="86951">MARGGVPSIKVQIYTLVWACALPAIVGFSLLTAHFIDREREQIKIDTLITARALIQAVDRDLNTGISVALALSHSPNLDKGDFAAFHAEASKALRPEFPGFNFVLSDRDSVQLLNTARPYGPVLPDPVSAPRVRKVFETGKPVISDLFIGLALKRPLVAIHVPVLRGGKVIYCISSAFVPERLGQVLKEQRLPPDRVVAVFDSQGVIVARTLDPEGSVGKKGAQSLLVQMPARMEAAVEATTLEGLPVYSMYSRSPASGWSVVIGVPRSVVWSEMLASIKWISIVVTLLMLAGFCAAWVYARNISRSLEQANAAKDAFVANMSHELRTPMNAVLGMAHLLGSTELSPEQRRYLEMIRVSGQSLLGILNDILDFSKMQAGKVELHPVRFKLDEVMHSLATIMSVSAGEKDLELCMAVEPDVPRVLIGDALRLQQILVNLAGNAIKFTEQGEVSVLVQRMSSSPLTLRFSVRDTGIGMNPEQLARLFSPFTQGDLSFTRRFGGTGLGLTITKNLIEMLGGTIQVDSEAGKGSEFRFTLQFIEAADAGPARAAKPLHVLVVDSNRTSRTFIGKTIRAWNWTSDRAASGDEALARLRTGTHYDVVLVDGVAAMRAVQELTPAPVICMVNAYRRGKLMLEMEQASSAAFLTKPVTASSLFDAVQTALAPAAQGGGVPAAPHAPALNGVRILLVEDNPINQNVAKGILEHAQASVTVADNGQLALDRLKDGQYDLVLMDVQMPVMDGFTATRKIRSELGLTLPVIAMTAGVMESEREQCTSAGMDDFIAKPIDVEQMFATLARHTAHRLD</sequence>
<dbReference type="InterPro" id="IPR011006">
    <property type="entry name" value="CheY-like_superfamily"/>
</dbReference>
<dbReference type="PROSITE" id="PS50110">
    <property type="entry name" value="RESPONSE_REGULATORY"/>
    <property type="match status" value="2"/>
</dbReference>
<dbReference type="PANTHER" id="PTHR45339:SF1">
    <property type="entry name" value="HYBRID SIGNAL TRANSDUCTION HISTIDINE KINASE J"/>
    <property type="match status" value="1"/>
</dbReference>
<evidence type="ECO:0000256" key="7">
    <source>
        <dbReference type="ARBA" id="ARBA00058004"/>
    </source>
</evidence>
<name>A0A7X4GP99_9BURK</name>
<keyword evidence="10" id="KW-0812">Transmembrane</keyword>
<dbReference type="EMBL" id="WWCK01000003">
    <property type="protein sequence ID" value="MYM67138.1"/>
    <property type="molecule type" value="Genomic_DNA"/>
</dbReference>
<reference evidence="13 14" key="1">
    <citation type="submission" date="2019-12" db="EMBL/GenBank/DDBJ databases">
        <title>Novel species isolated from a subtropical stream in China.</title>
        <authorList>
            <person name="Lu H."/>
        </authorList>
    </citation>
    <scope>NUCLEOTIDE SEQUENCE [LARGE SCALE GENOMIC DNA]</scope>
    <source>
        <strain evidence="13 14">FT55W</strain>
    </source>
</reference>
<dbReference type="InterPro" id="IPR001789">
    <property type="entry name" value="Sig_transdc_resp-reg_receiver"/>
</dbReference>
<dbReference type="Pfam" id="PF00512">
    <property type="entry name" value="HisKA"/>
    <property type="match status" value="1"/>
</dbReference>
<feature type="domain" description="Histidine kinase" evidence="11">
    <location>
        <begin position="321"/>
        <end position="540"/>
    </location>
</feature>
<dbReference type="GO" id="GO:0000155">
    <property type="term" value="F:phosphorelay sensor kinase activity"/>
    <property type="evidence" value="ECO:0007669"/>
    <property type="project" value="InterPro"/>
</dbReference>
<evidence type="ECO:0000256" key="1">
    <source>
        <dbReference type="ARBA" id="ARBA00000085"/>
    </source>
</evidence>
<dbReference type="Proteomes" id="UP000450012">
    <property type="component" value="Unassembled WGS sequence"/>
</dbReference>
<dbReference type="Gene3D" id="3.30.565.10">
    <property type="entry name" value="Histidine kinase-like ATPase, C-terminal domain"/>
    <property type="match status" value="1"/>
</dbReference>
<accession>A0A7X4GP99</accession>
<dbReference type="CDD" id="cd00082">
    <property type="entry name" value="HisKA"/>
    <property type="match status" value="1"/>
</dbReference>
<dbReference type="AlphaFoldDB" id="A0A7X4GP99"/>
<dbReference type="CDD" id="cd16922">
    <property type="entry name" value="HATPase_EvgS-ArcB-TorS-like"/>
    <property type="match status" value="1"/>
</dbReference>
<evidence type="ECO:0000313" key="13">
    <source>
        <dbReference type="EMBL" id="MYM67138.1"/>
    </source>
</evidence>
<keyword evidence="4" id="KW-0732">Signal</keyword>
<dbReference type="Gene3D" id="1.10.287.130">
    <property type="match status" value="1"/>
</dbReference>
<keyword evidence="6" id="KW-0843">Virulence</keyword>
<feature type="domain" description="Response regulatory" evidence="12">
    <location>
        <begin position="684"/>
        <end position="799"/>
    </location>
</feature>
<keyword evidence="10" id="KW-0472">Membrane</keyword>
<evidence type="ECO:0000256" key="10">
    <source>
        <dbReference type="SAM" id="Phobius"/>
    </source>
</evidence>
<comment type="function">
    <text evidence="7">Member of the two-component regulatory system BvgS/BvgA. Phosphorylates BvgA via a four-step phosphorelay in response to environmental signals.</text>
</comment>
<evidence type="ECO:0000256" key="4">
    <source>
        <dbReference type="ARBA" id="ARBA00022729"/>
    </source>
</evidence>
<dbReference type="SUPFAM" id="SSF52172">
    <property type="entry name" value="CheY-like"/>
    <property type="match status" value="2"/>
</dbReference>
<dbReference type="SUPFAM" id="SSF47384">
    <property type="entry name" value="Homodimeric domain of signal transducing histidine kinase"/>
    <property type="match status" value="1"/>
</dbReference>
<evidence type="ECO:0000256" key="9">
    <source>
        <dbReference type="PROSITE-ProRule" id="PRU00169"/>
    </source>
</evidence>
<proteinExistence type="predicted"/>
<evidence type="ECO:0000256" key="2">
    <source>
        <dbReference type="ARBA" id="ARBA00012438"/>
    </source>
</evidence>
<keyword evidence="5" id="KW-0902">Two-component regulatory system</keyword>
<dbReference type="Pfam" id="PF02518">
    <property type="entry name" value="HATPase_c"/>
    <property type="match status" value="1"/>
</dbReference>
<dbReference type="PANTHER" id="PTHR45339">
    <property type="entry name" value="HYBRID SIGNAL TRANSDUCTION HISTIDINE KINASE J"/>
    <property type="match status" value="1"/>
</dbReference>
<comment type="caution">
    <text evidence="13">The sequence shown here is derived from an EMBL/GenBank/DDBJ whole genome shotgun (WGS) entry which is preliminary data.</text>
</comment>
<dbReference type="CDD" id="cd00156">
    <property type="entry name" value="REC"/>
    <property type="match status" value="1"/>
</dbReference>
<comment type="catalytic activity">
    <reaction evidence="1">
        <text>ATP + protein L-histidine = ADP + protein N-phospho-L-histidine.</text>
        <dbReference type="EC" id="2.7.13.3"/>
    </reaction>
</comment>
<evidence type="ECO:0000259" key="12">
    <source>
        <dbReference type="PROSITE" id="PS50110"/>
    </source>
</evidence>
<dbReference type="RefSeq" id="WP_161013704.1">
    <property type="nucleotide sequence ID" value="NZ_WWCK01000003.1"/>
</dbReference>
<dbReference type="Gene3D" id="3.30.450.20">
    <property type="entry name" value="PAS domain"/>
    <property type="match status" value="2"/>
</dbReference>
<dbReference type="PROSITE" id="PS50109">
    <property type="entry name" value="HIS_KIN"/>
    <property type="match status" value="1"/>
</dbReference>
<dbReference type="InterPro" id="IPR005467">
    <property type="entry name" value="His_kinase_dom"/>
</dbReference>
<feature type="transmembrane region" description="Helical" evidence="10">
    <location>
        <begin position="12"/>
        <end position="36"/>
    </location>
</feature>
<dbReference type="PRINTS" id="PR00344">
    <property type="entry name" value="BCTRLSENSOR"/>
</dbReference>
<dbReference type="Gene3D" id="3.40.50.2300">
    <property type="match status" value="2"/>
</dbReference>
<dbReference type="SMART" id="SM00388">
    <property type="entry name" value="HisKA"/>
    <property type="match status" value="1"/>
</dbReference>
<evidence type="ECO:0000256" key="5">
    <source>
        <dbReference type="ARBA" id="ARBA00023012"/>
    </source>
</evidence>
<feature type="modified residue" description="4-aspartylphosphate" evidence="9">
    <location>
        <position position="604"/>
    </location>
</feature>
<organism evidence="13 14">
    <name type="scientific">Duganella rivi</name>
    <dbReference type="NCBI Taxonomy" id="2666083"/>
    <lineage>
        <taxon>Bacteria</taxon>
        <taxon>Pseudomonadati</taxon>
        <taxon>Pseudomonadota</taxon>
        <taxon>Betaproteobacteria</taxon>
        <taxon>Burkholderiales</taxon>
        <taxon>Oxalobacteraceae</taxon>
        <taxon>Telluria group</taxon>
        <taxon>Duganella</taxon>
    </lineage>
</organism>
<dbReference type="SMART" id="SM00448">
    <property type="entry name" value="REC"/>
    <property type="match status" value="2"/>
</dbReference>
<evidence type="ECO:0000256" key="6">
    <source>
        <dbReference type="ARBA" id="ARBA00023026"/>
    </source>
</evidence>
<keyword evidence="3 9" id="KW-0597">Phosphoprotein</keyword>
<keyword evidence="14" id="KW-1185">Reference proteome</keyword>
<dbReference type="CDD" id="cd17546">
    <property type="entry name" value="REC_hyHK_CKI1_RcsC-like"/>
    <property type="match status" value="1"/>
</dbReference>
<feature type="domain" description="Response regulatory" evidence="12">
    <location>
        <begin position="554"/>
        <end position="662"/>
    </location>
</feature>